<dbReference type="GO" id="GO:0008168">
    <property type="term" value="F:methyltransferase activity"/>
    <property type="evidence" value="ECO:0007669"/>
    <property type="project" value="InterPro"/>
</dbReference>
<evidence type="ECO:0000313" key="4">
    <source>
        <dbReference type="Proteomes" id="UP000050920"/>
    </source>
</evidence>
<reference evidence="3 4" key="1">
    <citation type="journal article" date="2015" name="Genome Announc.">
        <title>Expanding the biotechnology potential of lactobacilli through comparative genomics of 213 strains and associated genera.</title>
        <authorList>
            <person name="Sun Z."/>
            <person name="Harris H.M."/>
            <person name="McCann A."/>
            <person name="Guo C."/>
            <person name="Argimon S."/>
            <person name="Zhang W."/>
            <person name="Yang X."/>
            <person name="Jeffery I.B."/>
            <person name="Cooney J.C."/>
            <person name="Kagawa T.F."/>
            <person name="Liu W."/>
            <person name="Song Y."/>
            <person name="Salvetti E."/>
            <person name="Wrobel A."/>
            <person name="Rasinkangas P."/>
            <person name="Parkhill J."/>
            <person name="Rea M.C."/>
            <person name="O'Sullivan O."/>
            <person name="Ritari J."/>
            <person name="Douillard F.P."/>
            <person name="Paul Ross R."/>
            <person name="Yang R."/>
            <person name="Briner A.E."/>
            <person name="Felis G.E."/>
            <person name="de Vos W.M."/>
            <person name="Barrangou R."/>
            <person name="Klaenhammer T.R."/>
            <person name="Caufield P.W."/>
            <person name="Cui Y."/>
            <person name="Zhang H."/>
            <person name="O'Toole P.W."/>
        </authorList>
    </citation>
    <scope>NUCLEOTIDE SEQUENCE [LARGE SCALE GENOMIC DNA]</scope>
    <source>
        <strain evidence="3 4">DSM 21115</strain>
    </source>
</reference>
<evidence type="ECO:0000259" key="2">
    <source>
        <dbReference type="Pfam" id="PF13649"/>
    </source>
</evidence>
<dbReference type="InterPro" id="IPR016461">
    <property type="entry name" value="COMT-like"/>
</dbReference>
<organism evidence="3 4">
    <name type="scientific">Lactiplantibacillus fabifermentans DSM 21115</name>
    <dbReference type="NCBI Taxonomy" id="1413187"/>
    <lineage>
        <taxon>Bacteria</taxon>
        <taxon>Bacillati</taxon>
        <taxon>Bacillota</taxon>
        <taxon>Bacilli</taxon>
        <taxon>Lactobacillales</taxon>
        <taxon>Lactobacillaceae</taxon>
        <taxon>Lactiplantibacillus</taxon>
    </lineage>
</organism>
<protein>
    <recommendedName>
        <fullName evidence="2">Methyltransferase domain-containing protein</fullName>
    </recommendedName>
</protein>
<evidence type="ECO:0000313" key="3">
    <source>
        <dbReference type="EMBL" id="KRO28554.1"/>
    </source>
</evidence>
<keyword evidence="4" id="KW-1185">Reference proteome</keyword>
<dbReference type="InterPro" id="IPR029063">
    <property type="entry name" value="SAM-dependent_MTases_sf"/>
</dbReference>
<sequence length="220" mass="24833">MTKRPEAMAAFFNDRATIYDQQQLINADGGIEGYQRLADFIPTATNQILDLVCGTGLELAAIFAKLPTVKVTGIDLATNMLAQLRKKYADRNIQLINADYLQADWGPTNFDVVITVMSLHHFTTTEKLTIYERVFQKLPVGGRFINCDYMIGNNDQTQADSFAKAQQQALTAYHLDDQHRYHLDTPLTVKTEQHLLRQAGFAAVQQVWSNHNNVMLLAEK</sequence>
<dbReference type="SUPFAM" id="SSF53335">
    <property type="entry name" value="S-adenosyl-L-methionine-dependent methyltransferases"/>
    <property type="match status" value="1"/>
</dbReference>
<dbReference type="InterPro" id="IPR041698">
    <property type="entry name" value="Methyltransf_25"/>
</dbReference>
<dbReference type="Gene3D" id="3.40.50.150">
    <property type="entry name" value="Vaccinia Virus protein VP39"/>
    <property type="match status" value="1"/>
</dbReference>
<dbReference type="PROSITE" id="PS51683">
    <property type="entry name" value="SAM_OMT_II"/>
    <property type="match status" value="1"/>
</dbReference>
<dbReference type="RefSeq" id="WP_024626032.1">
    <property type="nucleotide sequence ID" value="NZ_AYGX02000038.1"/>
</dbReference>
<feature type="domain" description="Methyltransferase" evidence="2">
    <location>
        <begin position="48"/>
        <end position="142"/>
    </location>
</feature>
<dbReference type="AlphaFoldDB" id="A0A0R2P0V6"/>
<name>A0A0R2P0V6_9LACO</name>
<comment type="caution">
    <text evidence="3">The sequence shown here is derived from an EMBL/GenBank/DDBJ whole genome shotgun (WGS) entry which is preliminary data.</text>
</comment>
<gene>
    <name evidence="3" type="ORF">DY78_GL002277</name>
</gene>
<accession>A0A0R2P0V6</accession>
<keyword evidence="1" id="KW-0808">Transferase</keyword>
<dbReference type="Proteomes" id="UP000050920">
    <property type="component" value="Unassembled WGS sequence"/>
</dbReference>
<dbReference type="Pfam" id="PF13649">
    <property type="entry name" value="Methyltransf_25"/>
    <property type="match status" value="1"/>
</dbReference>
<dbReference type="PANTHER" id="PTHR43861">
    <property type="entry name" value="TRANS-ACONITATE 2-METHYLTRANSFERASE-RELATED"/>
    <property type="match status" value="1"/>
</dbReference>
<proteinExistence type="predicted"/>
<evidence type="ECO:0000256" key="1">
    <source>
        <dbReference type="ARBA" id="ARBA00022679"/>
    </source>
</evidence>
<dbReference type="EMBL" id="AYGX02000038">
    <property type="protein sequence ID" value="KRO28554.1"/>
    <property type="molecule type" value="Genomic_DNA"/>
</dbReference>
<dbReference type="CDD" id="cd02440">
    <property type="entry name" value="AdoMet_MTases"/>
    <property type="match status" value="1"/>
</dbReference>